<dbReference type="PANTHER" id="PTHR12128:SF66">
    <property type="entry name" value="4-HYDROXY-2-OXOGLUTARATE ALDOLASE, MITOCHONDRIAL"/>
    <property type="match status" value="1"/>
</dbReference>
<evidence type="ECO:0000256" key="1">
    <source>
        <dbReference type="ARBA" id="ARBA00007592"/>
    </source>
</evidence>
<sequence length="314" mass="35105">MKPETLPRGLWPVMLTPFLENNQPDLEGLKTLTEFYIQNGAKGLFANCLSGEMFQLTDAERIKLVRTVVEAAGARVPVVASGTFTSNLHTCADFIARVYDTGVEAVVVINNQLAAAEEPDDVFKQKTEQLLQRTRNIPLGLYECPYPYKRQLSPGLIQWLATTGRFLYHKDTSCNPGRIRAKLQAISGSRLSFYNANTATALLSLEAGAAGIAPIGANLYPELYRYLVDRFETGGSTAALRQLNEQLDMMDTVVDLSYPFSAKYFLKKRGLPISTHCRIPYENMNAERYLKLDALMQVFERTAGYFGIRYTSTL</sequence>
<feature type="active site" description="Schiff-base intermediate with substrate" evidence="4">
    <location>
        <position position="170"/>
    </location>
</feature>
<dbReference type="InterPro" id="IPR002220">
    <property type="entry name" value="DapA-like"/>
</dbReference>
<accession>A0A1G6Y2C8</accession>
<dbReference type="EMBL" id="FMZO01000014">
    <property type="protein sequence ID" value="SDD84093.1"/>
    <property type="molecule type" value="Genomic_DNA"/>
</dbReference>
<dbReference type="Pfam" id="PF00701">
    <property type="entry name" value="DHDPS"/>
    <property type="match status" value="1"/>
</dbReference>
<dbReference type="STRING" id="1285928.SAMN04487894_11497"/>
<keyword evidence="2 3" id="KW-0456">Lyase</keyword>
<dbReference type="SMART" id="SM01130">
    <property type="entry name" value="DHDPS"/>
    <property type="match status" value="1"/>
</dbReference>
<reference evidence="6" key="1">
    <citation type="submission" date="2016-10" db="EMBL/GenBank/DDBJ databases">
        <authorList>
            <person name="Varghese N."/>
            <person name="Submissions S."/>
        </authorList>
    </citation>
    <scope>NUCLEOTIDE SEQUENCE [LARGE SCALE GENOMIC DNA]</scope>
    <source>
        <strain evidence="6">DSM 25811 / CCM 8410 / LMG 26954 / E90</strain>
    </source>
</reference>
<dbReference type="PANTHER" id="PTHR12128">
    <property type="entry name" value="DIHYDRODIPICOLINATE SYNTHASE"/>
    <property type="match status" value="1"/>
</dbReference>
<evidence type="ECO:0000313" key="5">
    <source>
        <dbReference type="EMBL" id="SDD84093.1"/>
    </source>
</evidence>
<protein>
    <submittedName>
        <fullName evidence="5">4-hydroxy-tetrahydrodipicolinate synthase</fullName>
    </submittedName>
</protein>
<evidence type="ECO:0000256" key="3">
    <source>
        <dbReference type="PIRNR" id="PIRNR001365"/>
    </source>
</evidence>
<dbReference type="Gene3D" id="3.20.20.70">
    <property type="entry name" value="Aldolase class I"/>
    <property type="match status" value="1"/>
</dbReference>
<dbReference type="Proteomes" id="UP000198757">
    <property type="component" value="Unassembled WGS sequence"/>
</dbReference>
<dbReference type="RefSeq" id="WP_090392073.1">
    <property type="nucleotide sequence ID" value="NZ_FMZO01000014.1"/>
</dbReference>
<keyword evidence="6" id="KW-1185">Reference proteome</keyword>
<dbReference type="CDD" id="cd00408">
    <property type="entry name" value="DHDPS-like"/>
    <property type="match status" value="1"/>
</dbReference>
<name>A0A1G6Y2C8_NIADE</name>
<feature type="active site" description="Proton donor/acceptor" evidence="4">
    <location>
        <position position="142"/>
    </location>
</feature>
<dbReference type="GO" id="GO:0008840">
    <property type="term" value="F:4-hydroxy-tetrahydrodipicolinate synthase activity"/>
    <property type="evidence" value="ECO:0007669"/>
    <property type="project" value="TreeGrafter"/>
</dbReference>
<organism evidence="5 6">
    <name type="scientific">Niabella drilacis (strain DSM 25811 / CCM 8410 / CCUG 62505 / LMG 26954 / E90)</name>
    <dbReference type="NCBI Taxonomy" id="1285928"/>
    <lineage>
        <taxon>Bacteria</taxon>
        <taxon>Pseudomonadati</taxon>
        <taxon>Bacteroidota</taxon>
        <taxon>Chitinophagia</taxon>
        <taxon>Chitinophagales</taxon>
        <taxon>Chitinophagaceae</taxon>
        <taxon>Niabella</taxon>
    </lineage>
</organism>
<dbReference type="SUPFAM" id="SSF51569">
    <property type="entry name" value="Aldolase"/>
    <property type="match status" value="1"/>
</dbReference>
<gene>
    <name evidence="5" type="ORF">SAMN04487894_11497</name>
</gene>
<dbReference type="OrthoDB" id="9796205at2"/>
<evidence type="ECO:0000313" key="6">
    <source>
        <dbReference type="Proteomes" id="UP000198757"/>
    </source>
</evidence>
<evidence type="ECO:0000256" key="4">
    <source>
        <dbReference type="PIRSR" id="PIRSR001365-1"/>
    </source>
</evidence>
<evidence type="ECO:0000256" key="2">
    <source>
        <dbReference type="ARBA" id="ARBA00023239"/>
    </source>
</evidence>
<dbReference type="InterPro" id="IPR013785">
    <property type="entry name" value="Aldolase_TIM"/>
</dbReference>
<comment type="similarity">
    <text evidence="1 3">Belongs to the DapA family.</text>
</comment>
<dbReference type="AlphaFoldDB" id="A0A1G6Y2C8"/>
<proteinExistence type="inferred from homology"/>
<dbReference type="PIRSF" id="PIRSF001365">
    <property type="entry name" value="DHDPS"/>
    <property type="match status" value="1"/>
</dbReference>